<evidence type="ECO:0000313" key="2">
    <source>
        <dbReference type="Proteomes" id="UP001154282"/>
    </source>
</evidence>
<sequence>MFRHSNHPVRKLSHVARMFIVRFLPTAFTGLLSFKLELSKPNPTSIQINE</sequence>
<evidence type="ECO:0000313" key="1">
    <source>
        <dbReference type="EMBL" id="CAI0443192.1"/>
    </source>
</evidence>
<dbReference type="AlphaFoldDB" id="A0AAV0MAB0"/>
<proteinExistence type="predicted"/>
<organism evidence="1 2">
    <name type="scientific">Linum tenue</name>
    <dbReference type="NCBI Taxonomy" id="586396"/>
    <lineage>
        <taxon>Eukaryota</taxon>
        <taxon>Viridiplantae</taxon>
        <taxon>Streptophyta</taxon>
        <taxon>Embryophyta</taxon>
        <taxon>Tracheophyta</taxon>
        <taxon>Spermatophyta</taxon>
        <taxon>Magnoliopsida</taxon>
        <taxon>eudicotyledons</taxon>
        <taxon>Gunneridae</taxon>
        <taxon>Pentapetalae</taxon>
        <taxon>rosids</taxon>
        <taxon>fabids</taxon>
        <taxon>Malpighiales</taxon>
        <taxon>Linaceae</taxon>
        <taxon>Linum</taxon>
    </lineage>
</organism>
<dbReference type="EMBL" id="CAMGYJ010000007">
    <property type="protein sequence ID" value="CAI0443192.1"/>
    <property type="molecule type" value="Genomic_DNA"/>
</dbReference>
<name>A0AAV0MAB0_9ROSI</name>
<gene>
    <name evidence="1" type="ORF">LITE_LOCUS27572</name>
</gene>
<keyword evidence="2" id="KW-1185">Reference proteome</keyword>
<comment type="caution">
    <text evidence="1">The sequence shown here is derived from an EMBL/GenBank/DDBJ whole genome shotgun (WGS) entry which is preliminary data.</text>
</comment>
<feature type="non-terminal residue" evidence="1">
    <location>
        <position position="50"/>
    </location>
</feature>
<reference evidence="1" key="1">
    <citation type="submission" date="2022-08" db="EMBL/GenBank/DDBJ databases">
        <authorList>
            <person name="Gutierrez-Valencia J."/>
        </authorList>
    </citation>
    <scope>NUCLEOTIDE SEQUENCE</scope>
</reference>
<protein>
    <submittedName>
        <fullName evidence="1">Uncharacterized protein</fullName>
    </submittedName>
</protein>
<accession>A0AAV0MAB0</accession>
<dbReference type="Proteomes" id="UP001154282">
    <property type="component" value="Unassembled WGS sequence"/>
</dbReference>